<accession>A0A0V0R622</accession>
<dbReference type="AlphaFoldDB" id="A0A0V0R622"/>
<evidence type="ECO:0000256" key="1">
    <source>
        <dbReference type="SAM" id="MobiDB-lite"/>
    </source>
</evidence>
<feature type="region of interest" description="Disordered" evidence="1">
    <location>
        <begin position="159"/>
        <end position="182"/>
    </location>
</feature>
<evidence type="ECO:0000313" key="3">
    <source>
        <dbReference type="Proteomes" id="UP000054937"/>
    </source>
</evidence>
<feature type="compositionally biased region" description="Basic and acidic residues" evidence="1">
    <location>
        <begin position="161"/>
        <end position="179"/>
    </location>
</feature>
<dbReference type="EMBL" id="LDAU01000042">
    <property type="protein sequence ID" value="KRX09923.1"/>
    <property type="molecule type" value="Genomic_DNA"/>
</dbReference>
<dbReference type="InParanoid" id="A0A0V0R622"/>
<evidence type="ECO:0000313" key="2">
    <source>
        <dbReference type="EMBL" id="KRX09923.1"/>
    </source>
</evidence>
<sequence length="206" mass="24518">MLIISQIIQYIEKIYDDQDEIEEIKNKSFESSLYKFNSPASLIDWIYDTDIQIGGGSEAVLYHDLKNQMGKKENFEVSEIEDLRLDNIAIALETEEAGEFKFEMQEIKLVYNPDFEELQKQYKRPFFFYQQSSYKNCKLINTGQDLLYMRESVEQTEEIQQEQKEKQFYEQQKNGEQKMGHTINNLYDQKKGKKISSFGEFLKKKN</sequence>
<keyword evidence="3" id="KW-1185">Reference proteome</keyword>
<organism evidence="2 3">
    <name type="scientific">Pseudocohnilembus persalinus</name>
    <name type="common">Ciliate</name>
    <dbReference type="NCBI Taxonomy" id="266149"/>
    <lineage>
        <taxon>Eukaryota</taxon>
        <taxon>Sar</taxon>
        <taxon>Alveolata</taxon>
        <taxon>Ciliophora</taxon>
        <taxon>Intramacronucleata</taxon>
        <taxon>Oligohymenophorea</taxon>
        <taxon>Scuticociliatia</taxon>
        <taxon>Philasterida</taxon>
        <taxon>Pseudocohnilembidae</taxon>
        <taxon>Pseudocohnilembus</taxon>
    </lineage>
</organism>
<name>A0A0V0R622_PSEPJ</name>
<reference evidence="2 3" key="1">
    <citation type="journal article" date="2015" name="Sci. Rep.">
        <title>Genome of the facultative scuticociliatosis pathogen Pseudocohnilembus persalinus provides insight into its virulence through horizontal gene transfer.</title>
        <authorList>
            <person name="Xiong J."/>
            <person name="Wang G."/>
            <person name="Cheng J."/>
            <person name="Tian M."/>
            <person name="Pan X."/>
            <person name="Warren A."/>
            <person name="Jiang C."/>
            <person name="Yuan D."/>
            <person name="Miao W."/>
        </authorList>
    </citation>
    <scope>NUCLEOTIDE SEQUENCE [LARGE SCALE GENOMIC DNA]</scope>
    <source>
        <strain evidence="2">36N120E</strain>
    </source>
</reference>
<proteinExistence type="predicted"/>
<dbReference type="Proteomes" id="UP000054937">
    <property type="component" value="Unassembled WGS sequence"/>
</dbReference>
<comment type="caution">
    <text evidence="2">The sequence shown here is derived from an EMBL/GenBank/DDBJ whole genome shotgun (WGS) entry which is preliminary data.</text>
</comment>
<gene>
    <name evidence="2" type="ORF">PPERSA_05315</name>
</gene>
<protein>
    <submittedName>
        <fullName evidence="2">Uncharacterized protein</fullName>
    </submittedName>
</protein>